<keyword evidence="4" id="KW-1185">Reference proteome</keyword>
<dbReference type="GO" id="GO:0051787">
    <property type="term" value="F:misfolded protein binding"/>
    <property type="evidence" value="ECO:0007669"/>
    <property type="project" value="TreeGrafter"/>
</dbReference>
<feature type="compositionally biased region" description="Basic residues" evidence="1">
    <location>
        <begin position="1254"/>
        <end position="1265"/>
    </location>
</feature>
<protein>
    <submittedName>
        <fullName evidence="3">Ubiquitin</fullName>
    </submittedName>
</protein>
<evidence type="ECO:0000259" key="2">
    <source>
        <dbReference type="PROSITE" id="PS50053"/>
    </source>
</evidence>
<dbReference type="PROSITE" id="PS50053">
    <property type="entry name" value="UBIQUITIN_2"/>
    <property type="match status" value="1"/>
</dbReference>
<proteinExistence type="predicted"/>
<feature type="region of interest" description="Disordered" evidence="1">
    <location>
        <begin position="1"/>
        <end position="100"/>
    </location>
</feature>
<dbReference type="Pfam" id="PF00240">
    <property type="entry name" value="ubiquitin"/>
    <property type="match status" value="1"/>
</dbReference>
<sequence length="1357" mass="142117">MADQHSDDGVGKTNAAIESLDSKGVTDQPSDEHVSTTNVSVGSSESQAVANRDANVGVSIADVAPENLKTKDAADKHLDEGLSTDPVAVSSSESSGVADQHLDESVSVADVALQSLKSKDVEDKIINEGAITDHVAGTSAKSTGMTDQHLEESVSVADVALESLKSKDVADKIIDEGAITDHVAGTSAKSTSVTDQYLDESVSVADVALESLKSKDVADKKIDEGAITDHVAGTSAKSTSVTDEHLDQSVSVADLALESLKLKDVTDKIIDEGAITDHVAGTSAKSTSVTHEHLDESVSAADVALESLKSKDVADKSIDEGAITDHVAGTSAKSTSVTDEHLDQSVSVADLALESLKLKDVTDKIIDEGAITDHVAGTSAKSTSVTHEHLDESVSAADVALESLKSKDVADKSIDEGAITDHVAGTSAKSASVTDQHLDESVSVADVALESLKSKDAADKKIDEGAVTDHKKIDEGAVMDHVAGTSAKSTSVTDQHSGEGVSVADVKGVADKSIGEGAITNHVADTSATSTSVTDQHSDEGLSVADVALDSLKSEGVADKHLDEGAVTNHVKSSQLTDVATQHSDEGVSIAEVSQESLKPKSVADKHIDEGETKTNVNTDGSTLEINVKTLDSKLHNFEVDKNMLVSLFKEKIASKVDLPVEKQRLIFRGKVLKDEDHLSEYHIESGHTLHLVVRQPSEFQNSAGSPNADATARSINTGQDANVTGTHPFVGHHSVVLGTIGAGAQDETNNPDIGQVIGAVLNSFGIAAQAPMGAIGATQPNMQFSIPVQVAHGSATGASLDNHGQTRDQSQPMPQATPAPVPTCAMPIPDSLYTISEYMNRMEQALSPNGYQPSNSTEGVPAPAELPTNARGLLSPAALAVVLRHAQRLLIGPTIDSLSHTARRMEEEVGCTDVNVRTEIHTQAMQSGLAMQHLGALLLELGRTMLTLRIGQSHVESSVNAGPAVYISSSGPNPIMTQPFPLQTNSLFGDHHATPTMNLMGVGAVPRHLNIHIHAGVGPRATNVESNQGELANRNGNVTPAFSQEVGDNTISGNQAFSGLPEVRTDAGGMGNATSSTTRMKSLSEADGGSSLSRRSNAPIPVGLGSEGLQPQRRPRQTRSEACGSGTSNSYGNQSLTYPGCQMDPATMMNQVMQNPALSGLIAGASNQSGAGSQDVLRNLMSQLAQNPAMMNTVNQLAQQMDGNQDLASMIAAMGGSGDGSGNMSSMVQQMMPFVSQALNRGSSSSNLLQRQPSRKPTLHRRHSSVKNLNINERSSSDFRMNLENAAQKIVEQYPPIEIFSSIVEAAALHNNVFDSGTLDELCMEEELAQVSHFPQSVYARDSTLLCRGGNFNPFA</sequence>
<dbReference type="PRINTS" id="PR00348">
    <property type="entry name" value="UBIQUITIN"/>
</dbReference>
<evidence type="ECO:0000256" key="1">
    <source>
        <dbReference type="SAM" id="MobiDB-lite"/>
    </source>
</evidence>
<dbReference type="InterPro" id="IPR029071">
    <property type="entry name" value="Ubiquitin-like_domsf"/>
</dbReference>
<dbReference type="PANTHER" id="PTHR15204:SF5">
    <property type="entry name" value="LARGE PROLINE-RICH PROTEIN BAG6 ISOFORM X1"/>
    <property type="match status" value="1"/>
</dbReference>
<feature type="compositionally biased region" description="Polar residues" evidence="1">
    <location>
        <begin position="35"/>
        <end position="49"/>
    </location>
</feature>
<feature type="region of interest" description="Disordered" evidence="1">
    <location>
        <begin position="1054"/>
        <end position="1139"/>
    </location>
</feature>
<gene>
    <name evidence="3" type="ORF">CTI12_AA453030</name>
</gene>
<feature type="compositionally biased region" description="Polar residues" evidence="1">
    <location>
        <begin position="1243"/>
        <end position="1253"/>
    </location>
</feature>
<evidence type="ECO:0000313" key="3">
    <source>
        <dbReference type="EMBL" id="PWA52500.1"/>
    </source>
</evidence>
<evidence type="ECO:0000313" key="4">
    <source>
        <dbReference type="Proteomes" id="UP000245207"/>
    </source>
</evidence>
<dbReference type="InterPro" id="IPR000626">
    <property type="entry name" value="Ubiquitin-like_dom"/>
</dbReference>
<comment type="caution">
    <text evidence="3">The sequence shown here is derived from an EMBL/GenBank/DDBJ whole genome shotgun (WGS) entry which is preliminary data.</text>
</comment>
<reference evidence="3 4" key="1">
    <citation type="journal article" date="2018" name="Mol. Plant">
        <title>The genome of Artemisia annua provides insight into the evolution of Asteraceae family and artemisinin biosynthesis.</title>
        <authorList>
            <person name="Shen Q."/>
            <person name="Zhang L."/>
            <person name="Liao Z."/>
            <person name="Wang S."/>
            <person name="Yan T."/>
            <person name="Shi P."/>
            <person name="Liu M."/>
            <person name="Fu X."/>
            <person name="Pan Q."/>
            <person name="Wang Y."/>
            <person name="Lv Z."/>
            <person name="Lu X."/>
            <person name="Zhang F."/>
            <person name="Jiang W."/>
            <person name="Ma Y."/>
            <person name="Chen M."/>
            <person name="Hao X."/>
            <person name="Li L."/>
            <person name="Tang Y."/>
            <person name="Lv G."/>
            <person name="Zhou Y."/>
            <person name="Sun X."/>
            <person name="Brodelius P.E."/>
            <person name="Rose J.K.C."/>
            <person name="Tang K."/>
        </authorList>
    </citation>
    <scope>NUCLEOTIDE SEQUENCE [LARGE SCALE GENOMIC DNA]</scope>
    <source>
        <strain evidence="4">cv. Huhao1</strain>
        <tissue evidence="3">Leaf</tissue>
    </source>
</reference>
<dbReference type="GO" id="GO:0036503">
    <property type="term" value="P:ERAD pathway"/>
    <property type="evidence" value="ECO:0007669"/>
    <property type="project" value="TreeGrafter"/>
</dbReference>
<dbReference type="GO" id="GO:0031593">
    <property type="term" value="F:polyubiquitin modification-dependent protein binding"/>
    <property type="evidence" value="ECO:0007669"/>
    <property type="project" value="TreeGrafter"/>
</dbReference>
<dbReference type="SUPFAM" id="SSF54236">
    <property type="entry name" value="Ubiquitin-like"/>
    <property type="match status" value="1"/>
</dbReference>
<dbReference type="EMBL" id="PKPP01007770">
    <property type="protein sequence ID" value="PWA52500.1"/>
    <property type="molecule type" value="Genomic_DNA"/>
</dbReference>
<name>A0A2U1LU27_ARTAN</name>
<dbReference type="InterPro" id="IPR019954">
    <property type="entry name" value="Ubiquitin_CS"/>
</dbReference>
<dbReference type="OrthoDB" id="267397at2759"/>
<feature type="region of interest" description="Disordered" evidence="1">
    <location>
        <begin position="796"/>
        <end position="826"/>
    </location>
</feature>
<dbReference type="STRING" id="35608.A0A2U1LU27"/>
<dbReference type="FunFam" id="3.10.20.90:FF:000154">
    <property type="entry name" value="Large proline-rich protein BAG6"/>
    <property type="match status" value="1"/>
</dbReference>
<feature type="compositionally biased region" description="Basic and acidic residues" evidence="1">
    <location>
        <begin position="1"/>
        <end position="10"/>
    </location>
</feature>
<feature type="compositionally biased region" description="Polar residues" evidence="1">
    <location>
        <begin position="1073"/>
        <end position="1082"/>
    </location>
</feature>
<feature type="compositionally biased region" description="Polar residues" evidence="1">
    <location>
        <begin position="797"/>
        <end position="815"/>
    </location>
</feature>
<accession>A0A2U1LU27</accession>
<feature type="compositionally biased region" description="Basic and acidic residues" evidence="1">
    <location>
        <begin position="68"/>
        <end position="80"/>
    </location>
</feature>
<dbReference type="SMART" id="SM00213">
    <property type="entry name" value="UBQ"/>
    <property type="match status" value="1"/>
</dbReference>
<feature type="region of interest" description="Disordered" evidence="1">
    <location>
        <begin position="1243"/>
        <end position="1265"/>
    </location>
</feature>
<dbReference type="PANTHER" id="PTHR15204">
    <property type="entry name" value="LARGE PROLINE-RICH PROTEIN BAG6"/>
    <property type="match status" value="1"/>
</dbReference>
<dbReference type="Proteomes" id="UP000245207">
    <property type="component" value="Unassembled WGS sequence"/>
</dbReference>
<dbReference type="GO" id="GO:0071818">
    <property type="term" value="C:BAT3 complex"/>
    <property type="evidence" value="ECO:0007669"/>
    <property type="project" value="TreeGrafter"/>
</dbReference>
<dbReference type="Gene3D" id="3.10.20.90">
    <property type="entry name" value="Phosphatidylinositol 3-kinase Catalytic Subunit, Chain A, domain 1"/>
    <property type="match status" value="1"/>
</dbReference>
<feature type="domain" description="Ubiquitin-like" evidence="2">
    <location>
        <begin position="624"/>
        <end position="699"/>
    </location>
</feature>
<dbReference type="PROSITE" id="PS00299">
    <property type="entry name" value="UBIQUITIN_1"/>
    <property type="match status" value="1"/>
</dbReference>
<organism evidence="3 4">
    <name type="scientific">Artemisia annua</name>
    <name type="common">Sweet wormwood</name>
    <dbReference type="NCBI Taxonomy" id="35608"/>
    <lineage>
        <taxon>Eukaryota</taxon>
        <taxon>Viridiplantae</taxon>
        <taxon>Streptophyta</taxon>
        <taxon>Embryophyta</taxon>
        <taxon>Tracheophyta</taxon>
        <taxon>Spermatophyta</taxon>
        <taxon>Magnoliopsida</taxon>
        <taxon>eudicotyledons</taxon>
        <taxon>Gunneridae</taxon>
        <taxon>Pentapetalae</taxon>
        <taxon>asterids</taxon>
        <taxon>campanulids</taxon>
        <taxon>Asterales</taxon>
        <taxon>Asteraceae</taxon>
        <taxon>Asteroideae</taxon>
        <taxon>Anthemideae</taxon>
        <taxon>Artemisiinae</taxon>
        <taxon>Artemisia</taxon>
    </lineage>
</organism>
<dbReference type="InterPro" id="IPR019956">
    <property type="entry name" value="Ubiquitin_dom"/>
</dbReference>
<feature type="compositionally biased region" description="Polar residues" evidence="1">
    <location>
        <begin position="1126"/>
        <end position="1138"/>
    </location>
</feature>